<dbReference type="InterPro" id="IPR051953">
    <property type="entry name" value="Plant_SW-associated_TFs"/>
</dbReference>
<name>A0A6I9S3N6_ELAGV</name>
<dbReference type="CDD" id="cd00167">
    <property type="entry name" value="SANT"/>
    <property type="match status" value="2"/>
</dbReference>
<evidence type="ECO:0000313" key="10">
    <source>
        <dbReference type="RefSeq" id="XP_010936645.1"/>
    </source>
</evidence>
<dbReference type="PANTHER" id="PTHR47997:SF75">
    <property type="entry name" value="MYB DOMAIN PROTEIN 55"/>
    <property type="match status" value="1"/>
</dbReference>
<dbReference type="GeneID" id="105056223"/>
<keyword evidence="6" id="KW-0539">Nucleus</keyword>
<dbReference type="InterPro" id="IPR001005">
    <property type="entry name" value="SANT/Myb"/>
</dbReference>
<dbReference type="AlphaFoldDB" id="A0A6I9S3N6"/>
<dbReference type="FunFam" id="1.10.10.60:FF:000268">
    <property type="entry name" value="Transcription factor MYB86"/>
    <property type="match status" value="1"/>
</dbReference>
<dbReference type="InterPro" id="IPR009057">
    <property type="entry name" value="Homeodomain-like_sf"/>
</dbReference>
<dbReference type="SUPFAM" id="SSF46689">
    <property type="entry name" value="Homeodomain-like"/>
    <property type="match status" value="1"/>
</dbReference>
<dbReference type="FunFam" id="1.10.10.60:FF:000158">
    <property type="entry name" value="MYB transcription factor"/>
    <property type="match status" value="1"/>
</dbReference>
<proteinExistence type="predicted"/>
<dbReference type="InterPro" id="IPR017930">
    <property type="entry name" value="Myb_dom"/>
</dbReference>
<dbReference type="PANTHER" id="PTHR47997">
    <property type="entry name" value="MYB DOMAIN PROTEIN 55"/>
    <property type="match status" value="1"/>
</dbReference>
<evidence type="ECO:0000256" key="3">
    <source>
        <dbReference type="ARBA" id="ARBA00023015"/>
    </source>
</evidence>
<dbReference type="Pfam" id="PF00249">
    <property type="entry name" value="Myb_DNA-binding"/>
    <property type="match status" value="2"/>
</dbReference>
<dbReference type="Proteomes" id="UP000504607">
    <property type="component" value="Chromosome 13"/>
</dbReference>
<feature type="domain" description="HTH myb-type" evidence="8">
    <location>
        <begin position="9"/>
        <end position="61"/>
    </location>
</feature>
<keyword evidence="2" id="KW-0677">Repeat</keyword>
<dbReference type="KEGG" id="egu:105056223"/>
<evidence type="ECO:0000259" key="7">
    <source>
        <dbReference type="PROSITE" id="PS50090"/>
    </source>
</evidence>
<feature type="domain" description="Myb-like" evidence="7">
    <location>
        <begin position="9"/>
        <end position="61"/>
    </location>
</feature>
<reference evidence="10" key="1">
    <citation type="submission" date="2025-08" db="UniProtKB">
        <authorList>
            <consortium name="RefSeq"/>
        </authorList>
    </citation>
    <scope>IDENTIFICATION</scope>
</reference>
<evidence type="ECO:0000256" key="1">
    <source>
        <dbReference type="ARBA" id="ARBA00004123"/>
    </source>
</evidence>
<dbReference type="PROSITE" id="PS50090">
    <property type="entry name" value="MYB_LIKE"/>
    <property type="match status" value="2"/>
</dbReference>
<keyword evidence="9" id="KW-1185">Reference proteome</keyword>
<keyword evidence="5" id="KW-0804">Transcription</keyword>
<keyword evidence="4" id="KW-0238">DNA-binding</keyword>
<dbReference type="OrthoDB" id="2143914at2759"/>
<dbReference type="InParanoid" id="A0A6I9S3N6"/>
<keyword evidence="3" id="KW-0805">Transcription regulation</keyword>
<evidence type="ECO:0000256" key="4">
    <source>
        <dbReference type="ARBA" id="ARBA00023125"/>
    </source>
</evidence>
<evidence type="ECO:0000256" key="5">
    <source>
        <dbReference type="ARBA" id="ARBA00023163"/>
    </source>
</evidence>
<gene>
    <name evidence="10" type="primary">LOC105056223</name>
</gene>
<evidence type="ECO:0000256" key="2">
    <source>
        <dbReference type="ARBA" id="ARBA00022737"/>
    </source>
</evidence>
<dbReference type="SMART" id="SM00717">
    <property type="entry name" value="SANT"/>
    <property type="match status" value="2"/>
</dbReference>
<dbReference type="GO" id="GO:0005634">
    <property type="term" value="C:nucleus"/>
    <property type="evidence" value="ECO:0007669"/>
    <property type="project" value="UniProtKB-SubCell"/>
</dbReference>
<comment type="subcellular location">
    <subcellularLocation>
        <location evidence="1">Nucleus</location>
    </subcellularLocation>
</comment>
<dbReference type="Gene3D" id="1.10.10.60">
    <property type="entry name" value="Homeodomain-like"/>
    <property type="match status" value="2"/>
</dbReference>
<dbReference type="PROSITE" id="PS51294">
    <property type="entry name" value="HTH_MYB"/>
    <property type="match status" value="2"/>
</dbReference>
<organism evidence="9 10">
    <name type="scientific">Elaeis guineensis var. tenera</name>
    <name type="common">Oil palm</name>
    <dbReference type="NCBI Taxonomy" id="51953"/>
    <lineage>
        <taxon>Eukaryota</taxon>
        <taxon>Viridiplantae</taxon>
        <taxon>Streptophyta</taxon>
        <taxon>Embryophyta</taxon>
        <taxon>Tracheophyta</taxon>
        <taxon>Spermatophyta</taxon>
        <taxon>Magnoliopsida</taxon>
        <taxon>Liliopsida</taxon>
        <taxon>Arecaceae</taxon>
        <taxon>Arecoideae</taxon>
        <taxon>Cocoseae</taxon>
        <taxon>Elaeidinae</taxon>
        <taxon>Elaeis</taxon>
    </lineage>
</organism>
<dbReference type="GO" id="GO:0003677">
    <property type="term" value="F:DNA binding"/>
    <property type="evidence" value="ECO:0007669"/>
    <property type="project" value="UniProtKB-KW"/>
</dbReference>
<accession>A0A6I9S3N6</accession>
<evidence type="ECO:0000313" key="9">
    <source>
        <dbReference type="Proteomes" id="UP000504607"/>
    </source>
</evidence>
<evidence type="ECO:0000256" key="6">
    <source>
        <dbReference type="ARBA" id="ARBA00023242"/>
    </source>
</evidence>
<feature type="domain" description="HTH myb-type" evidence="8">
    <location>
        <begin position="62"/>
        <end position="116"/>
    </location>
</feature>
<feature type="domain" description="Myb-like" evidence="7">
    <location>
        <begin position="62"/>
        <end position="112"/>
    </location>
</feature>
<sequence>MGRHPCCTKQKLRKGLWSPEEDEKLYNHIIRFGIGCWSSVPKQAGLERCGKSCRLRWINYLRPDLKRGNFTQQEEDLIISLHEVLGNRWSQIAAQLPGRTDNEIKNFWNSSLKKKLKQRGIDPITHKPLSETGAQEEKPKPCVKPIFNPFASFEYQAAFNPVETNANLFHQFQQTYRPLEQNEFMMNFDNSFTSRPNSVYCDYGEALDIPDSCGIQESLNDGSNWNCNIAAQMSSVLGNEVLNWCSSEIKLESPIRTEFEAYKKRLNPCPGLQHVESSEEFSSYLTTSRSQDLSDACFDISRGELACELKGNFLSS</sequence>
<protein>
    <submittedName>
        <fullName evidence="10">Myb-related protein Hv33</fullName>
    </submittedName>
</protein>
<dbReference type="RefSeq" id="XP_010936645.1">
    <property type="nucleotide sequence ID" value="XM_010938343.3"/>
</dbReference>
<evidence type="ECO:0000259" key="8">
    <source>
        <dbReference type="PROSITE" id="PS51294"/>
    </source>
</evidence>